<dbReference type="EMBL" id="JNAX01000010">
    <property type="protein sequence ID" value="KGG20874.1"/>
    <property type="molecule type" value="Genomic_DNA"/>
</dbReference>
<organism evidence="4 5">
    <name type="scientific">Prochlorococcus marinus str. PAC1</name>
    <dbReference type="NCBI Taxonomy" id="59924"/>
    <lineage>
        <taxon>Bacteria</taxon>
        <taxon>Bacillati</taxon>
        <taxon>Cyanobacteriota</taxon>
        <taxon>Cyanophyceae</taxon>
        <taxon>Synechococcales</taxon>
        <taxon>Prochlorococcaceae</taxon>
        <taxon>Prochlorococcus</taxon>
    </lineage>
</organism>
<dbReference type="InterPro" id="IPR048650">
    <property type="entry name" value="ISOA1-3-like_C"/>
</dbReference>
<evidence type="ECO:0000256" key="2">
    <source>
        <dbReference type="ARBA" id="ARBA00022946"/>
    </source>
</evidence>
<dbReference type="SUPFAM" id="SSF81296">
    <property type="entry name" value="E set domains"/>
    <property type="match status" value="1"/>
</dbReference>
<evidence type="ECO:0000256" key="1">
    <source>
        <dbReference type="ARBA" id="ARBA00008061"/>
    </source>
</evidence>
<dbReference type="Proteomes" id="UP000030392">
    <property type="component" value="Unassembled WGS sequence"/>
</dbReference>
<dbReference type="SUPFAM" id="SSF51445">
    <property type="entry name" value="(Trans)glycosidases"/>
    <property type="match status" value="1"/>
</dbReference>
<dbReference type="EC" id="3.2.1.-" evidence="4"/>
<dbReference type="Gene3D" id="3.20.20.80">
    <property type="entry name" value="Glycosidases"/>
    <property type="match status" value="1"/>
</dbReference>
<comment type="caution">
    <text evidence="4">The sequence shown here is derived from an EMBL/GenBank/DDBJ whole genome shotgun (WGS) entry which is preliminary data.</text>
</comment>
<dbReference type="CDD" id="cd02856">
    <property type="entry name" value="E_set_GDE_Isoamylase_N"/>
    <property type="match status" value="1"/>
</dbReference>
<dbReference type="SUPFAM" id="SSF51011">
    <property type="entry name" value="Glycosyl hydrolase domain"/>
    <property type="match status" value="1"/>
</dbReference>
<keyword evidence="2" id="KW-0809">Transit peptide</keyword>
<dbReference type="SMART" id="SM00642">
    <property type="entry name" value="Aamy"/>
    <property type="match status" value="1"/>
</dbReference>
<reference evidence="5" key="1">
    <citation type="journal article" date="2014" name="Sci. Data">
        <title>Genomes of diverse isolates of the marine cyanobacterium Prochlorococcus.</title>
        <authorList>
            <person name="Biller S."/>
            <person name="Berube P."/>
            <person name="Thompson J."/>
            <person name="Kelly L."/>
            <person name="Roggensack S."/>
            <person name="Awad L."/>
            <person name="Roache-Johnson K."/>
            <person name="Ding H."/>
            <person name="Giovannoni S.J."/>
            <person name="Moore L.R."/>
            <person name="Chisholm S.W."/>
        </authorList>
    </citation>
    <scope>NUCLEOTIDE SEQUENCE [LARGE SCALE GENOMIC DNA]</scope>
    <source>
        <strain evidence="5">PAC1</strain>
    </source>
</reference>
<gene>
    <name evidence="4" type="ORF">EV03_0811</name>
</gene>
<dbReference type="Pfam" id="PF00128">
    <property type="entry name" value="Alpha-amylase"/>
    <property type="match status" value="1"/>
</dbReference>
<keyword evidence="4" id="KW-0378">Hydrolase</keyword>
<dbReference type="InterPro" id="IPR013783">
    <property type="entry name" value="Ig-like_fold"/>
</dbReference>
<dbReference type="Gene3D" id="2.60.40.1180">
    <property type="entry name" value="Golgi alpha-mannosidase II"/>
    <property type="match status" value="1"/>
</dbReference>
<dbReference type="InterPro" id="IPR017853">
    <property type="entry name" value="GH"/>
</dbReference>
<dbReference type="CDD" id="cd11326">
    <property type="entry name" value="AmyAc_Glg_debranch"/>
    <property type="match status" value="1"/>
</dbReference>
<protein>
    <submittedName>
        <fullName evidence="4">Glycogen debranching enzyme</fullName>
        <ecNumber evidence="4">3.2.1.-</ecNumber>
    </submittedName>
</protein>
<dbReference type="RefSeq" id="WP_036905362.1">
    <property type="nucleotide sequence ID" value="NZ_CP138967.1"/>
</dbReference>
<dbReference type="InterPro" id="IPR013780">
    <property type="entry name" value="Glyco_hydro_b"/>
</dbReference>
<name>A0A0A2C895_PROMR</name>
<dbReference type="InterPro" id="IPR004193">
    <property type="entry name" value="Glyco_hydro_13_N"/>
</dbReference>
<dbReference type="InterPro" id="IPR014756">
    <property type="entry name" value="Ig_E-set"/>
</dbReference>
<dbReference type="PANTHER" id="PTHR43002">
    <property type="entry name" value="GLYCOGEN DEBRANCHING ENZYME"/>
    <property type="match status" value="1"/>
</dbReference>
<sequence>MGKVKVGSAWPLGSSITLDGVNFSIAAPHATNLELLIFQNENDEYAKETISLDHKNRSGDYWHVEIEGLAEGTLYGYKVSIDGQKAAQDHIVLDPCARAITGWENYIRNHKEKVNRGYSHCLKGVVTKRDYFDFKSHPRPKHSWNKTIIYELHVGGFTKSNDSSISKSKKGTFLGLIEKIPYLKSLGITAIELLPVFAFDSNDAPEGLVNYWGYSPINWFTPHQDFVDSCNPLEARRQFKKLVEVCHDNELEVLIDVVYNHTTEGNQNGPSISWKSFGPKTYYHQDDKENYQDVSGCGNSIAANRPLVRKLILESLRCWAIELGVDGFRFDLGIALSRGENLIPLDKPPLFEEIEADPKLSDVKLISEPWDCGGLYKLGDFPAKQFRTWNGHFRDDIRRFWKGDKGTIWPLKDRLIGNKSLYNDNNLANIFSINFITSHDGFTLKDLVSFNKKHNLANGENNRDGENNNNSYNYGVEGPTTDKEINNLRQKQQRNLLATLLLSPGVPMILMGDELGRSQGGNNNTWCQDNPLGWMDWNHNNWDHDLKEFVLKLISLRKQLSEFFSPDSIYDCQKDNTKVKTSHFWIQWHGIKVNKPDWGDWSHTLGFSINKNNDGSAIWLGFNAYKESMLFDLPTPISPWKKYIDTSILKTKNVSKKPLANQSNVRIESNSLVLMVSSEYSKKIKP</sequence>
<dbReference type="InterPro" id="IPR044505">
    <property type="entry name" value="GlgX_Isoamylase_N_E_set"/>
</dbReference>
<dbReference type="GO" id="GO:0005975">
    <property type="term" value="P:carbohydrate metabolic process"/>
    <property type="evidence" value="ECO:0007669"/>
    <property type="project" value="InterPro"/>
</dbReference>
<evidence type="ECO:0000259" key="3">
    <source>
        <dbReference type="SMART" id="SM00642"/>
    </source>
</evidence>
<dbReference type="Pfam" id="PF02922">
    <property type="entry name" value="CBM_48"/>
    <property type="match status" value="1"/>
</dbReference>
<comment type="similarity">
    <text evidence="1">Belongs to the glycosyl hydrolase 13 family.</text>
</comment>
<evidence type="ECO:0000313" key="4">
    <source>
        <dbReference type="EMBL" id="KGG20874.1"/>
    </source>
</evidence>
<evidence type="ECO:0000313" key="5">
    <source>
        <dbReference type="Proteomes" id="UP000030392"/>
    </source>
</evidence>
<accession>A0A0A2C895</accession>
<dbReference type="Pfam" id="PF21156">
    <property type="entry name" value="ISOA1-3_C"/>
    <property type="match status" value="1"/>
</dbReference>
<proteinExistence type="inferred from homology"/>
<dbReference type="AlphaFoldDB" id="A0A0A2C895"/>
<dbReference type="GO" id="GO:0019156">
    <property type="term" value="F:isoamylase activity"/>
    <property type="evidence" value="ECO:0007669"/>
    <property type="project" value="UniProtKB-ARBA"/>
</dbReference>
<dbReference type="InterPro" id="IPR006047">
    <property type="entry name" value="GH13_cat_dom"/>
</dbReference>
<keyword evidence="4" id="KW-0326">Glycosidase</keyword>
<dbReference type="Gene3D" id="2.60.40.10">
    <property type="entry name" value="Immunoglobulins"/>
    <property type="match status" value="1"/>
</dbReference>
<feature type="domain" description="Glycosyl hydrolase family 13 catalytic" evidence="3">
    <location>
        <begin position="151"/>
        <end position="557"/>
    </location>
</feature>